<reference evidence="2" key="1">
    <citation type="submission" date="2022-04" db="EMBL/GenBank/DDBJ databases">
        <title>Carnegiea gigantea Genome sequencing and assembly v2.</title>
        <authorList>
            <person name="Copetti D."/>
            <person name="Sanderson M.J."/>
            <person name="Burquez A."/>
            <person name="Wojciechowski M.F."/>
        </authorList>
    </citation>
    <scope>NUCLEOTIDE SEQUENCE</scope>
    <source>
        <strain evidence="2">SGP5-SGP5p</strain>
        <tissue evidence="2">Aerial part</tissue>
    </source>
</reference>
<feature type="region of interest" description="Disordered" evidence="1">
    <location>
        <begin position="41"/>
        <end position="90"/>
    </location>
</feature>
<dbReference type="Proteomes" id="UP001153076">
    <property type="component" value="Unassembled WGS sequence"/>
</dbReference>
<dbReference type="EMBL" id="JAKOGI010000044">
    <property type="protein sequence ID" value="KAJ8446972.1"/>
    <property type="molecule type" value="Genomic_DNA"/>
</dbReference>
<accession>A0A9Q1KQQ5</accession>
<sequence length="256" mass="28780">MATMTGTILQQVTKQVMKTMESVSSMRPLPTFDYVPTAGCEPSHRRAPAESLCRSDEERTVPRKKPWPLNGGRRLIGHPSTTGPLGGPRGTRKLRYYIHTVRNPLLVHGLPMTTMLKPHNARKYCKFHEQNDRNSSHEEPRKERCSIEIIATIAGGYVEGITRAAWKAQMWGTQQVLTAEQGNHITVPTNDFGDKSKARNLEIDFLVVDVPMAYNIILGQPTLHRVKAIIVSYLLQRQYKVDEGSVGKLQGDQRIA</sequence>
<protein>
    <submittedName>
        <fullName evidence="2">Uncharacterized protein</fullName>
    </submittedName>
</protein>
<dbReference type="OrthoDB" id="2919534at2759"/>
<name>A0A9Q1KQQ5_9CARY</name>
<gene>
    <name evidence="2" type="ORF">Cgig2_006600</name>
</gene>
<comment type="caution">
    <text evidence="2">The sequence shown here is derived from an EMBL/GenBank/DDBJ whole genome shotgun (WGS) entry which is preliminary data.</text>
</comment>
<dbReference type="AlphaFoldDB" id="A0A9Q1KQQ5"/>
<organism evidence="2 3">
    <name type="scientific">Carnegiea gigantea</name>
    <dbReference type="NCBI Taxonomy" id="171969"/>
    <lineage>
        <taxon>Eukaryota</taxon>
        <taxon>Viridiplantae</taxon>
        <taxon>Streptophyta</taxon>
        <taxon>Embryophyta</taxon>
        <taxon>Tracheophyta</taxon>
        <taxon>Spermatophyta</taxon>
        <taxon>Magnoliopsida</taxon>
        <taxon>eudicotyledons</taxon>
        <taxon>Gunneridae</taxon>
        <taxon>Pentapetalae</taxon>
        <taxon>Caryophyllales</taxon>
        <taxon>Cactineae</taxon>
        <taxon>Cactaceae</taxon>
        <taxon>Cactoideae</taxon>
        <taxon>Echinocereeae</taxon>
        <taxon>Carnegiea</taxon>
    </lineage>
</organism>
<evidence type="ECO:0000313" key="3">
    <source>
        <dbReference type="Proteomes" id="UP001153076"/>
    </source>
</evidence>
<evidence type="ECO:0000256" key="1">
    <source>
        <dbReference type="SAM" id="MobiDB-lite"/>
    </source>
</evidence>
<evidence type="ECO:0000313" key="2">
    <source>
        <dbReference type="EMBL" id="KAJ8446972.1"/>
    </source>
</evidence>
<keyword evidence="3" id="KW-1185">Reference proteome</keyword>
<feature type="compositionally biased region" description="Basic and acidic residues" evidence="1">
    <location>
        <begin position="42"/>
        <end position="61"/>
    </location>
</feature>
<proteinExistence type="predicted"/>